<evidence type="ECO:0000259" key="1">
    <source>
        <dbReference type="PROSITE" id="PS51186"/>
    </source>
</evidence>
<dbReference type="PROSITE" id="PS51186">
    <property type="entry name" value="GNAT"/>
    <property type="match status" value="1"/>
</dbReference>
<dbReference type="InterPro" id="IPR016181">
    <property type="entry name" value="Acyl_CoA_acyltransferase"/>
</dbReference>
<dbReference type="Proteomes" id="UP001519344">
    <property type="component" value="Unassembled WGS sequence"/>
</dbReference>
<proteinExistence type="predicted"/>
<name>A0ABS4I0E9_9BACL</name>
<sequence length="380" mass="42009">MPKPRTAKIDEIDRLVELADRIFRKPGQTSMGTAYARLFAKENAGHLLVMEDEGVLATLVGLLQADISVEGCSIRTVSMGAVCTDPAYRGKQYADTLFKMSVEKCVEDEAHLMLISGARNLYLRNDCVEVGAVKLFTFQARSGVHDDEVSSHLTIRPFDESIDLLSMITLMEQDTAYYKRTEAELAQLIRSAAVLSNASAEQHVWMACDSDGTAAGYIVFGPIEKNGVSSVKVIEYAGSDESVLVLLQQIALNFHGRQVNVHVMGDRPALVEKLVVSGASFIETNIPGTIRIIDFLGLWRSLKPYMAARVSEETLSELEISEASFGYRIAYRGHAHLVDRRGAARLVFNGPQLTETSELKEILGKLFPLPWVYTDNLNFV</sequence>
<dbReference type="SUPFAM" id="SSF55729">
    <property type="entry name" value="Acyl-CoA N-acyltransferases (Nat)"/>
    <property type="match status" value="1"/>
</dbReference>
<dbReference type="RefSeq" id="WP_167058009.1">
    <property type="nucleotide sequence ID" value="NZ_JAAOZR010000017.1"/>
</dbReference>
<keyword evidence="3" id="KW-1185">Reference proteome</keyword>
<accession>A0ABS4I0E9</accession>
<evidence type="ECO:0000313" key="3">
    <source>
        <dbReference type="Proteomes" id="UP001519344"/>
    </source>
</evidence>
<dbReference type="Gene3D" id="3.40.630.30">
    <property type="match status" value="1"/>
</dbReference>
<protein>
    <submittedName>
        <fullName evidence="2">GNAT family N-acyltransferase</fullName>
    </submittedName>
</protein>
<dbReference type="Pfam" id="PF13527">
    <property type="entry name" value="Acetyltransf_9"/>
    <property type="match status" value="1"/>
</dbReference>
<evidence type="ECO:0000313" key="2">
    <source>
        <dbReference type="EMBL" id="MBP1964393.1"/>
    </source>
</evidence>
<comment type="caution">
    <text evidence="2">The sequence shown here is derived from an EMBL/GenBank/DDBJ whole genome shotgun (WGS) entry which is preliminary data.</text>
</comment>
<organism evidence="2 3">
    <name type="scientific">Paenibacillus aceris</name>
    <dbReference type="NCBI Taxonomy" id="869555"/>
    <lineage>
        <taxon>Bacteria</taxon>
        <taxon>Bacillati</taxon>
        <taxon>Bacillota</taxon>
        <taxon>Bacilli</taxon>
        <taxon>Bacillales</taxon>
        <taxon>Paenibacillaceae</taxon>
        <taxon>Paenibacillus</taxon>
    </lineage>
</organism>
<reference evidence="2 3" key="1">
    <citation type="submission" date="2021-03" db="EMBL/GenBank/DDBJ databases">
        <title>Genomic Encyclopedia of Type Strains, Phase IV (KMG-IV): sequencing the most valuable type-strain genomes for metagenomic binning, comparative biology and taxonomic classification.</title>
        <authorList>
            <person name="Goeker M."/>
        </authorList>
    </citation>
    <scope>NUCLEOTIDE SEQUENCE [LARGE SCALE GENOMIC DNA]</scope>
    <source>
        <strain evidence="2 3">DSM 24950</strain>
    </source>
</reference>
<dbReference type="InterPro" id="IPR000182">
    <property type="entry name" value="GNAT_dom"/>
</dbReference>
<dbReference type="EMBL" id="JAGGKV010000009">
    <property type="protein sequence ID" value="MBP1964393.1"/>
    <property type="molecule type" value="Genomic_DNA"/>
</dbReference>
<feature type="domain" description="N-acetyltransferase" evidence="1">
    <location>
        <begin position="2"/>
        <end position="156"/>
    </location>
</feature>
<gene>
    <name evidence="2" type="ORF">J2Z65_003616</name>
</gene>